<feature type="compositionally biased region" description="Basic and acidic residues" evidence="1">
    <location>
        <begin position="404"/>
        <end position="424"/>
    </location>
</feature>
<proteinExistence type="predicted"/>
<evidence type="ECO:0000313" key="2">
    <source>
        <dbReference type="Proteomes" id="UP000095284"/>
    </source>
</evidence>
<dbReference type="AlphaFoldDB" id="A0A1I7RLI0"/>
<protein>
    <submittedName>
        <fullName evidence="3">Coiled-coil domain-containing protein 61</fullName>
    </submittedName>
</protein>
<dbReference type="eggNOG" id="KOG2750">
    <property type="taxonomic scope" value="Eukaryota"/>
</dbReference>
<feature type="compositionally biased region" description="Polar residues" evidence="1">
    <location>
        <begin position="356"/>
        <end position="392"/>
    </location>
</feature>
<evidence type="ECO:0000256" key="1">
    <source>
        <dbReference type="SAM" id="MobiDB-lite"/>
    </source>
</evidence>
<feature type="region of interest" description="Disordered" evidence="1">
    <location>
        <begin position="343"/>
        <end position="440"/>
    </location>
</feature>
<sequence>MSKLWSEFEISFQKWLRAMASLGSLSHIIKYLGLNHVSVTENPRLFQLVPKNKVIGFVCVSKNEIDLGKGKVESNCFLPVNVENADLSIGLLNILLGSFGRSGLGPILEEYSSDFDIHSYVNCFRPQIITPVAFAHNFTARQFPLDDEEQYVNFILAKGGINFLINRDGSKTELKKMEPEKMFSFLKSKHSDVYIVFEDVLKEKSDALELEKQVISELREAPANQSLYDPDMTFEDLSDMEKLAKELEMAEQFELSFSDGQKESKRHEESENETKIKKCEERILELQKAIAEIKMIVPITYSEVYDTKTLYTHKDYLEFLQFYKRTGVIKTPQILRHTGVGKSPMSMIRKRKRHASGSSVFSDLSNVSESTVRSNNTLNQSARMSSSSTPKSRISVGVVSKKMKTTETPKRTDNRRKSGLREDANTTSQSVRRSKRGMKT</sequence>
<dbReference type="WBParaSite" id="BXY_0156500.1">
    <property type="protein sequence ID" value="BXY_0156500.1"/>
    <property type="gene ID" value="BXY_0156500"/>
</dbReference>
<organism evidence="2 3">
    <name type="scientific">Bursaphelenchus xylophilus</name>
    <name type="common">Pinewood nematode worm</name>
    <name type="synonym">Aphelenchoides xylophilus</name>
    <dbReference type="NCBI Taxonomy" id="6326"/>
    <lineage>
        <taxon>Eukaryota</taxon>
        <taxon>Metazoa</taxon>
        <taxon>Ecdysozoa</taxon>
        <taxon>Nematoda</taxon>
        <taxon>Chromadorea</taxon>
        <taxon>Rhabditida</taxon>
        <taxon>Tylenchina</taxon>
        <taxon>Tylenchomorpha</taxon>
        <taxon>Aphelenchoidea</taxon>
        <taxon>Aphelenchoididae</taxon>
        <taxon>Bursaphelenchus</taxon>
    </lineage>
</organism>
<reference evidence="3" key="1">
    <citation type="submission" date="2016-11" db="UniProtKB">
        <authorList>
            <consortium name="WormBaseParasite"/>
        </authorList>
    </citation>
    <scope>IDENTIFICATION</scope>
</reference>
<evidence type="ECO:0000313" key="3">
    <source>
        <dbReference type="WBParaSite" id="BXY_0156500.1"/>
    </source>
</evidence>
<dbReference type="Proteomes" id="UP000095284">
    <property type="component" value="Unplaced"/>
</dbReference>
<name>A0A1I7RLI0_BURXY</name>
<accession>A0A1I7RLI0</accession>